<evidence type="ECO:0000256" key="6">
    <source>
        <dbReference type="PROSITE-ProRule" id="PRU00510"/>
    </source>
</evidence>
<keyword evidence="10" id="KW-1185">Reference proteome</keyword>
<dbReference type="PANTHER" id="PTHR33823">
    <property type="entry name" value="RNA POLYMERASE-BINDING TRANSCRIPTION FACTOR DKSA-RELATED"/>
    <property type="match status" value="1"/>
</dbReference>
<evidence type="ECO:0000313" key="10">
    <source>
        <dbReference type="Proteomes" id="UP000243207"/>
    </source>
</evidence>
<evidence type="ECO:0000256" key="1">
    <source>
        <dbReference type="ARBA" id="ARBA00022490"/>
    </source>
</evidence>
<keyword evidence="1 5" id="KW-0963">Cytoplasm</keyword>
<feature type="zinc finger region" description="dksA C4-type" evidence="6">
    <location>
        <begin position="102"/>
        <end position="126"/>
    </location>
</feature>
<protein>
    <recommendedName>
        <fullName evidence="5">RNA polymerase-binding transcription factor DksA</fullName>
    </recommendedName>
</protein>
<evidence type="ECO:0000259" key="8">
    <source>
        <dbReference type="Pfam" id="PF21157"/>
    </source>
</evidence>
<dbReference type="GO" id="GO:0010468">
    <property type="term" value="P:regulation of gene expression"/>
    <property type="evidence" value="ECO:0007669"/>
    <property type="project" value="UniProtKB-UniRule"/>
</dbReference>
<evidence type="ECO:0000256" key="5">
    <source>
        <dbReference type="HAMAP-Rule" id="MF_00926"/>
    </source>
</evidence>
<dbReference type="NCBIfam" id="TIGR02420">
    <property type="entry name" value="dksA"/>
    <property type="match status" value="1"/>
</dbReference>
<reference evidence="10" key="1">
    <citation type="submission" date="2016-10" db="EMBL/GenBank/DDBJ databases">
        <authorList>
            <person name="Varghese N."/>
            <person name="Submissions S."/>
        </authorList>
    </citation>
    <scope>NUCLEOTIDE SEQUENCE [LARGE SCALE GENOMIC DNA]</scope>
    <source>
        <strain evidence="10">NRRL B-51270</strain>
    </source>
</reference>
<dbReference type="AlphaFoldDB" id="A0A1H1XQ44"/>
<dbReference type="PROSITE" id="PS51128">
    <property type="entry name" value="ZF_DKSA_2"/>
    <property type="match status" value="1"/>
</dbReference>
<evidence type="ECO:0000256" key="2">
    <source>
        <dbReference type="ARBA" id="ARBA00022723"/>
    </source>
</evidence>
<dbReference type="Pfam" id="PF21157">
    <property type="entry name" value="DksA_N"/>
    <property type="match status" value="1"/>
</dbReference>
<feature type="domain" description="Zinc finger DksA/TraR C4-type" evidence="7">
    <location>
        <begin position="97"/>
        <end position="132"/>
    </location>
</feature>
<dbReference type="GO" id="GO:0008270">
    <property type="term" value="F:zinc ion binding"/>
    <property type="evidence" value="ECO:0007669"/>
    <property type="project" value="UniProtKB-UniRule"/>
</dbReference>
<dbReference type="InterPro" id="IPR012784">
    <property type="entry name" value="DksA_RNA_pol-bd"/>
</dbReference>
<dbReference type="STRING" id="487184.SAMN05216421_2925"/>
<dbReference type="SUPFAM" id="SSF57716">
    <property type="entry name" value="Glucocorticoid receptor-like (DNA-binding domain)"/>
    <property type="match status" value="1"/>
</dbReference>
<comment type="function">
    <text evidence="5">Transcription factor that acts by binding directly to the RNA polymerase (RNAP). Required for negative regulation of rRNA expression and positive regulation of several amino acid biosynthesis promoters. Also required for regulation of fis expression.</text>
</comment>
<keyword evidence="4 5" id="KW-0862">Zinc</keyword>
<dbReference type="InterPro" id="IPR037187">
    <property type="entry name" value="DnaK_N"/>
</dbReference>
<dbReference type="Gene3D" id="1.20.120.910">
    <property type="entry name" value="DksA, coiled-coil domain"/>
    <property type="match status" value="1"/>
</dbReference>
<dbReference type="InterPro" id="IPR000962">
    <property type="entry name" value="Znf_DskA_TraR"/>
</dbReference>
<keyword evidence="2 5" id="KW-0479">Metal-binding</keyword>
<dbReference type="InterPro" id="IPR020458">
    <property type="entry name" value="Znf_DskA_TraR_CS"/>
</dbReference>
<comment type="similarity">
    <text evidence="5">Belongs to the DksA family.</text>
</comment>
<feature type="domain" description="DnaK suppressor protein DksA N-terminal" evidence="8">
    <location>
        <begin position="24"/>
        <end position="94"/>
    </location>
</feature>
<gene>
    <name evidence="5" type="primary">dksA</name>
    <name evidence="9" type="ORF">SAMN05216421_2925</name>
</gene>
<evidence type="ECO:0000259" key="7">
    <source>
        <dbReference type="Pfam" id="PF01258"/>
    </source>
</evidence>
<dbReference type="Pfam" id="PF01258">
    <property type="entry name" value="zf-dskA_traR"/>
    <property type="match status" value="1"/>
</dbReference>
<keyword evidence="3 5" id="KW-0863">Zinc-finger</keyword>
<dbReference type="EMBL" id="LT629736">
    <property type="protein sequence ID" value="SDT11252.1"/>
    <property type="molecule type" value="Genomic_DNA"/>
</dbReference>
<proteinExistence type="inferred from homology"/>
<dbReference type="InterPro" id="IPR048489">
    <property type="entry name" value="DksA_N"/>
</dbReference>
<dbReference type="PANTHER" id="PTHR33823:SF2">
    <property type="entry name" value="RNA POLYMERASE-BINDING TRANSCRIPTION FACTOR DKSA"/>
    <property type="match status" value="1"/>
</dbReference>
<accession>A0A1H1XQ44</accession>
<comment type="caution">
    <text evidence="5">Lacks conserved residue(s) required for the propagation of feature annotation.</text>
</comment>
<comment type="subunit">
    <text evidence="5">Interacts directly with the RNA polymerase.</text>
</comment>
<name>A0A1H1XQ44_9GAMM</name>
<dbReference type="Proteomes" id="UP000243207">
    <property type="component" value="Chromosome I"/>
</dbReference>
<comment type="subcellular location">
    <subcellularLocation>
        <location evidence="5">Cytoplasm</location>
    </subcellularLocation>
</comment>
<dbReference type="GO" id="GO:0005737">
    <property type="term" value="C:cytoplasm"/>
    <property type="evidence" value="ECO:0007669"/>
    <property type="project" value="UniProtKB-SubCell"/>
</dbReference>
<evidence type="ECO:0000256" key="3">
    <source>
        <dbReference type="ARBA" id="ARBA00022771"/>
    </source>
</evidence>
<organism evidence="9 10">
    <name type="scientific">Halopseudomonas xinjiangensis</name>
    <dbReference type="NCBI Taxonomy" id="487184"/>
    <lineage>
        <taxon>Bacteria</taxon>
        <taxon>Pseudomonadati</taxon>
        <taxon>Pseudomonadota</taxon>
        <taxon>Gammaproteobacteria</taxon>
        <taxon>Pseudomonadales</taxon>
        <taxon>Pseudomonadaceae</taxon>
        <taxon>Halopseudomonas</taxon>
    </lineage>
</organism>
<dbReference type="HAMAP" id="MF_00926">
    <property type="entry name" value="DksA"/>
    <property type="match status" value="1"/>
</dbReference>
<sequence length="140" mass="16359">MNKPVMTEEQLLAQPAEAYMSEEQQAFFRDLLTRERESLRERIDEEFQALRNNDNIPGDAADVGSAEEHRQWQLRMLEREKKLLDKIDESLDRLANGDYGYCEETGEPIGLRRLLLRPTATLSIEAKERQEQIERHVGET</sequence>
<dbReference type="SUPFAM" id="SSF109635">
    <property type="entry name" value="DnaK suppressor protein DksA, alpha-hairpin domain"/>
    <property type="match status" value="1"/>
</dbReference>
<dbReference type="PROSITE" id="PS01102">
    <property type="entry name" value="ZF_DKSA_1"/>
    <property type="match status" value="1"/>
</dbReference>
<evidence type="ECO:0000313" key="9">
    <source>
        <dbReference type="EMBL" id="SDT11252.1"/>
    </source>
</evidence>
<evidence type="ECO:0000256" key="4">
    <source>
        <dbReference type="ARBA" id="ARBA00022833"/>
    </source>
</evidence>